<evidence type="ECO:0000313" key="2">
    <source>
        <dbReference type="Proteomes" id="UP000245695"/>
    </source>
</evidence>
<reference evidence="1 2" key="1">
    <citation type="submission" date="2014-09" db="EMBL/GenBank/DDBJ databases">
        <authorList>
            <person name="Hornung B.V."/>
        </authorList>
    </citation>
    <scope>NUCLEOTIDE SEQUENCE [LARGE SCALE GENOMIC DNA]</scope>
    <source>
        <strain evidence="1 2">FRIFI</strain>
    </source>
</reference>
<dbReference type="Proteomes" id="UP000245695">
    <property type="component" value="Chromosome 1"/>
</dbReference>
<dbReference type="AlphaFoldDB" id="A0A2P2BQD4"/>
<organism evidence="1 2">
    <name type="scientific">Romboutsia hominis</name>
    <dbReference type="NCBI Taxonomy" id="1507512"/>
    <lineage>
        <taxon>Bacteria</taxon>
        <taxon>Bacillati</taxon>
        <taxon>Bacillota</taxon>
        <taxon>Clostridia</taxon>
        <taxon>Peptostreptococcales</taxon>
        <taxon>Peptostreptococcaceae</taxon>
        <taxon>Romboutsia</taxon>
    </lineage>
</organism>
<dbReference type="KEGG" id="rhom:FRIFI_1018"/>
<protein>
    <submittedName>
        <fullName evidence="1">Uncharacterized protein</fullName>
    </submittedName>
</protein>
<dbReference type="EMBL" id="LN650648">
    <property type="protein sequence ID" value="CEI72558.1"/>
    <property type="molecule type" value="Genomic_DNA"/>
</dbReference>
<sequence length="57" mass="6773">MNNYPVIKTSTTNKTDIEELLFEKYLKDSYENYVNDEYETINILNDYNIVSSELTNI</sequence>
<gene>
    <name evidence="1" type="ORF">FRIFI_1018</name>
</gene>
<name>A0A2P2BQD4_9FIRM</name>
<evidence type="ECO:0000313" key="1">
    <source>
        <dbReference type="EMBL" id="CEI72558.1"/>
    </source>
</evidence>
<accession>A0A2P2BQD4</accession>
<keyword evidence="2" id="KW-1185">Reference proteome</keyword>
<proteinExistence type="predicted"/>
<dbReference type="RefSeq" id="WP_166505190.1">
    <property type="nucleotide sequence ID" value="NZ_LN650648.1"/>
</dbReference>